<dbReference type="EMBL" id="JAYWIO010000008">
    <property type="protein sequence ID" value="KAK7243741.1"/>
    <property type="molecule type" value="Genomic_DNA"/>
</dbReference>
<reference evidence="2 3" key="1">
    <citation type="submission" date="2024-01" db="EMBL/GenBank/DDBJ databases">
        <title>The genomes of 5 underutilized Papilionoideae crops provide insights into root nodulation and disease resistanc.</title>
        <authorList>
            <person name="Yuan L."/>
        </authorList>
    </citation>
    <scope>NUCLEOTIDE SEQUENCE [LARGE SCALE GENOMIC DNA]</scope>
    <source>
        <strain evidence="2">ZHUSHIDOU_FW_LH</strain>
        <tissue evidence="2">Leaf</tissue>
    </source>
</reference>
<keyword evidence="1" id="KW-1133">Transmembrane helix</keyword>
<keyword evidence="3" id="KW-1185">Reference proteome</keyword>
<keyword evidence="1" id="KW-0812">Transmembrane</keyword>
<dbReference type="Gene3D" id="1.20.1250.20">
    <property type="entry name" value="MFS general substrate transporter like domains"/>
    <property type="match status" value="1"/>
</dbReference>
<evidence type="ECO:0000313" key="3">
    <source>
        <dbReference type="Proteomes" id="UP001372338"/>
    </source>
</evidence>
<dbReference type="InterPro" id="IPR036259">
    <property type="entry name" value="MFS_trans_sf"/>
</dbReference>
<evidence type="ECO:0000256" key="1">
    <source>
        <dbReference type="SAM" id="Phobius"/>
    </source>
</evidence>
<keyword evidence="1" id="KW-0472">Membrane</keyword>
<feature type="transmembrane region" description="Helical" evidence="1">
    <location>
        <begin position="32"/>
        <end position="50"/>
    </location>
</feature>
<sequence>MKVKQKVLCLCLNSKVHLYDSMEQGQGLLLEWIYIAAFAIGMGPVSWVIMSEVSLDTNNSNGIRLL</sequence>
<dbReference type="AlphaFoldDB" id="A0AAN9E0D7"/>
<dbReference type="Proteomes" id="UP001372338">
    <property type="component" value="Unassembled WGS sequence"/>
</dbReference>
<organism evidence="2 3">
    <name type="scientific">Crotalaria pallida</name>
    <name type="common">Smooth rattlebox</name>
    <name type="synonym">Crotalaria striata</name>
    <dbReference type="NCBI Taxonomy" id="3830"/>
    <lineage>
        <taxon>Eukaryota</taxon>
        <taxon>Viridiplantae</taxon>
        <taxon>Streptophyta</taxon>
        <taxon>Embryophyta</taxon>
        <taxon>Tracheophyta</taxon>
        <taxon>Spermatophyta</taxon>
        <taxon>Magnoliopsida</taxon>
        <taxon>eudicotyledons</taxon>
        <taxon>Gunneridae</taxon>
        <taxon>Pentapetalae</taxon>
        <taxon>rosids</taxon>
        <taxon>fabids</taxon>
        <taxon>Fabales</taxon>
        <taxon>Fabaceae</taxon>
        <taxon>Papilionoideae</taxon>
        <taxon>50 kb inversion clade</taxon>
        <taxon>genistoids sensu lato</taxon>
        <taxon>core genistoids</taxon>
        <taxon>Crotalarieae</taxon>
        <taxon>Crotalaria</taxon>
    </lineage>
</organism>
<name>A0AAN9E0D7_CROPI</name>
<proteinExistence type="predicted"/>
<accession>A0AAN9E0D7</accession>
<gene>
    <name evidence="2" type="ORF">RIF29_38552</name>
</gene>
<protein>
    <submittedName>
        <fullName evidence="2">Uncharacterized protein</fullName>
    </submittedName>
</protein>
<comment type="caution">
    <text evidence="2">The sequence shown here is derived from an EMBL/GenBank/DDBJ whole genome shotgun (WGS) entry which is preliminary data.</text>
</comment>
<evidence type="ECO:0000313" key="2">
    <source>
        <dbReference type="EMBL" id="KAK7243741.1"/>
    </source>
</evidence>